<dbReference type="Proteomes" id="UP000614469">
    <property type="component" value="Unassembled WGS sequence"/>
</dbReference>
<feature type="transmembrane region" description="Helical" evidence="2">
    <location>
        <begin position="95"/>
        <end position="121"/>
    </location>
</feature>
<keyword evidence="2" id="KW-1133">Transmembrane helix</keyword>
<evidence type="ECO:0000313" key="3">
    <source>
        <dbReference type="EMBL" id="MBC8336293.1"/>
    </source>
</evidence>
<proteinExistence type="predicted"/>
<feature type="region of interest" description="Disordered" evidence="1">
    <location>
        <begin position="173"/>
        <end position="251"/>
    </location>
</feature>
<evidence type="ECO:0000256" key="2">
    <source>
        <dbReference type="SAM" id="Phobius"/>
    </source>
</evidence>
<protein>
    <submittedName>
        <fullName evidence="3">Uncharacterized protein</fullName>
    </submittedName>
</protein>
<accession>A0A8J6NHP8</accession>
<gene>
    <name evidence="3" type="ORF">H8E29_13585</name>
</gene>
<keyword evidence="2" id="KW-0812">Transmembrane</keyword>
<evidence type="ECO:0000256" key="1">
    <source>
        <dbReference type="SAM" id="MobiDB-lite"/>
    </source>
</evidence>
<organism evidence="3 4">
    <name type="scientific">Candidatus Desulfolinea nitratireducens</name>
    <dbReference type="NCBI Taxonomy" id="2841698"/>
    <lineage>
        <taxon>Bacteria</taxon>
        <taxon>Bacillati</taxon>
        <taxon>Chloroflexota</taxon>
        <taxon>Anaerolineae</taxon>
        <taxon>Anaerolineales</taxon>
        <taxon>Anaerolineales incertae sedis</taxon>
        <taxon>Candidatus Desulfolinea</taxon>
    </lineage>
</organism>
<dbReference type="EMBL" id="JACNJN010000151">
    <property type="protein sequence ID" value="MBC8336293.1"/>
    <property type="molecule type" value="Genomic_DNA"/>
</dbReference>
<dbReference type="AlphaFoldDB" id="A0A8J6NHP8"/>
<reference evidence="3 4" key="1">
    <citation type="submission" date="2020-08" db="EMBL/GenBank/DDBJ databases">
        <title>Bridging the membrane lipid divide: bacteria of the FCB group superphylum have the potential to synthesize archaeal ether lipids.</title>
        <authorList>
            <person name="Villanueva L."/>
            <person name="Von Meijenfeldt F.A.B."/>
            <person name="Westbye A.B."/>
            <person name="Yadav S."/>
            <person name="Hopmans E.C."/>
            <person name="Dutilh B.E."/>
            <person name="Sinninghe Damste J.S."/>
        </authorList>
    </citation>
    <scope>NUCLEOTIDE SEQUENCE [LARGE SCALE GENOMIC DNA]</scope>
    <source>
        <strain evidence="3">NIOZ-UU36</strain>
    </source>
</reference>
<evidence type="ECO:0000313" key="4">
    <source>
        <dbReference type="Proteomes" id="UP000614469"/>
    </source>
</evidence>
<keyword evidence="2" id="KW-0472">Membrane</keyword>
<feature type="compositionally biased region" description="Polar residues" evidence="1">
    <location>
        <begin position="178"/>
        <end position="189"/>
    </location>
</feature>
<feature type="compositionally biased region" description="Basic and acidic residues" evidence="1">
    <location>
        <begin position="238"/>
        <end position="251"/>
    </location>
</feature>
<sequence length="251" mass="27978">MKINRSKNYNKTAFLGGRTLERGAVWGMMIIAALLAFEIFNFSTTDFALRDVLGELRFMGIRWATILAVAFCGIDFAGVARLFTPELGRDEPAEVWYLFGAWLLAAIMNAMLTWWGISVAIVNNGHVGSAVVSSTTMTKFIPIFVAVMVWLIRVLIIGTFSIAGERLFSQDTSKRAQRVSSQKNPITHTRNIRPQPATNRASSTFRPAPKASRSQPNFSPEPTYQNMAASSGRQQSFDGRDQHNREYSDNS</sequence>
<feature type="transmembrane region" description="Helical" evidence="2">
    <location>
        <begin position="141"/>
        <end position="164"/>
    </location>
</feature>
<feature type="compositionally biased region" description="Polar residues" evidence="1">
    <location>
        <begin position="212"/>
        <end position="237"/>
    </location>
</feature>
<feature type="transmembrane region" description="Helical" evidence="2">
    <location>
        <begin position="60"/>
        <end position="83"/>
    </location>
</feature>
<name>A0A8J6NHP8_9CHLR</name>
<feature type="transmembrane region" description="Helical" evidence="2">
    <location>
        <begin position="20"/>
        <end position="40"/>
    </location>
</feature>
<feature type="compositionally biased region" description="Polar residues" evidence="1">
    <location>
        <begin position="196"/>
        <end position="205"/>
    </location>
</feature>
<comment type="caution">
    <text evidence="3">The sequence shown here is derived from an EMBL/GenBank/DDBJ whole genome shotgun (WGS) entry which is preliminary data.</text>
</comment>